<organism evidence="1 2">
    <name type="scientific">Streptomyces synnematoformans</name>
    <dbReference type="NCBI Taxonomy" id="415721"/>
    <lineage>
        <taxon>Bacteria</taxon>
        <taxon>Bacillati</taxon>
        <taxon>Actinomycetota</taxon>
        <taxon>Actinomycetes</taxon>
        <taxon>Kitasatosporales</taxon>
        <taxon>Streptomycetaceae</taxon>
        <taxon>Streptomyces</taxon>
    </lineage>
</organism>
<proteinExistence type="predicted"/>
<sequence length="123" mass="12900">MSADGRMVSLCWAGGGAGPGAGGGVRLDAFRGTLDPLVGKTSSVPPQWEQVGTGTALWFPEPHRLELLLHEPGDGGRPYERTVRTAGPTLLWQGPGSLTLRLEGVPDKRRALRVAESADSAAD</sequence>
<keyword evidence="2" id="KW-1185">Reference proteome</keyword>
<dbReference type="Proteomes" id="UP001500443">
    <property type="component" value="Unassembled WGS sequence"/>
</dbReference>
<dbReference type="EMBL" id="BAAAPF010000016">
    <property type="protein sequence ID" value="GAA2112505.1"/>
    <property type="molecule type" value="Genomic_DNA"/>
</dbReference>
<name>A0ABN2XHT5_9ACTN</name>
<comment type="caution">
    <text evidence="1">The sequence shown here is derived from an EMBL/GenBank/DDBJ whole genome shotgun (WGS) entry which is preliminary data.</text>
</comment>
<evidence type="ECO:0000313" key="1">
    <source>
        <dbReference type="EMBL" id="GAA2112505.1"/>
    </source>
</evidence>
<protein>
    <submittedName>
        <fullName evidence="1">Uncharacterized protein</fullName>
    </submittedName>
</protein>
<gene>
    <name evidence="1" type="ORF">GCM10009802_10630</name>
</gene>
<evidence type="ECO:0000313" key="2">
    <source>
        <dbReference type="Proteomes" id="UP001500443"/>
    </source>
</evidence>
<accession>A0ABN2XHT5</accession>
<reference evidence="1 2" key="1">
    <citation type="journal article" date="2019" name="Int. J. Syst. Evol. Microbiol.">
        <title>The Global Catalogue of Microorganisms (GCM) 10K type strain sequencing project: providing services to taxonomists for standard genome sequencing and annotation.</title>
        <authorList>
            <consortium name="The Broad Institute Genomics Platform"/>
            <consortium name="The Broad Institute Genome Sequencing Center for Infectious Disease"/>
            <person name="Wu L."/>
            <person name="Ma J."/>
        </authorList>
    </citation>
    <scope>NUCLEOTIDE SEQUENCE [LARGE SCALE GENOMIC DNA]</scope>
    <source>
        <strain evidence="1 2">JCM 15481</strain>
    </source>
</reference>